<dbReference type="GO" id="GO:0045747">
    <property type="term" value="P:positive regulation of Notch signaling pathway"/>
    <property type="evidence" value="ECO:0007669"/>
    <property type="project" value="TreeGrafter"/>
</dbReference>
<keyword evidence="4" id="KW-1185">Reference proteome</keyword>
<sequence length="731" mass="83318">MKDKMAASMWNDTRVSPPPIASCSYDCYEIEEVDVYNLKLALQVIQTSHTTGLGLSSEQYTLSRLLYKANNQQRHWRWYQMLKKIQKGLRRLQANNPVKFMEDAIGCCQINRNQTGCGSITIHLPACQMLEYILVKLMVQAKLCAYILNMAEKVYVFVVQNITSGQFLAHNTIYASIVSRIWVMMRAMLRDILPWYSTLRPWADRLKATSMQWMSAGEVLPQSLYDWLRPDYDPYKYANAIDQTSKKTSSSLLDNMFPAANLATPEAAISASSIDRDLHGKDVAMAPSLAPSMDLGEPITARELSENRKRKQTDSDYLQEPATKKSRCEIESWTPEDPTMRIASGTTIVQPETCMKESRFSHEIEHSEDVDLGQMKNKKQSKGILRHLKQRLKGEEKRTELASDSESRTNKVAGSSNREPEGRRTTWRKNLKKSLKKTFEKLTKNPSANNDKTNPDLELSMDELNPVGEEQRSAASVGWSEVGHGRKKLKGTRKVTKEALATDSKDSACKGQVEGMHKDQMDKAEGFQSRLKLPKKSKERQEIEDRQHEAKDPIVSSVAHDMENPFTLTFCPPETSQSKTSKKLKKKAKDKKKSKKLSSSSEDRHPQICEEMSNRISNITEEFVKHNKRKQHNDERESKNRNSQEKPVEKFLPTSPSQAPHQDQIKTKKKAVKRKREVTESGVSLKGIFKKSKKHQSESSLVCDLGQITRREPVKSNNQESDIDNIFALLE</sequence>
<dbReference type="InterPro" id="IPR052835">
    <property type="entry name" value="Nepro"/>
</dbReference>
<evidence type="ECO:0000259" key="2">
    <source>
        <dbReference type="Pfam" id="PF14780"/>
    </source>
</evidence>
<dbReference type="InterPro" id="IPR027951">
    <property type="entry name" value="Nepro_N"/>
</dbReference>
<dbReference type="EnsemblMetazoa" id="XM_038216976.1">
    <property type="protein sequence ID" value="XP_038072904.1"/>
    <property type="gene ID" value="LOC119741233"/>
</dbReference>
<dbReference type="OrthoDB" id="9899341at2759"/>
<feature type="compositionally biased region" description="Basic and acidic residues" evidence="1">
    <location>
        <begin position="632"/>
        <end position="649"/>
    </location>
</feature>
<feature type="compositionally biased region" description="Basic residues" evidence="1">
    <location>
        <begin position="667"/>
        <end position="676"/>
    </location>
</feature>
<evidence type="ECO:0000313" key="3">
    <source>
        <dbReference type="EnsemblMetazoa" id="XP_038072904.1"/>
    </source>
</evidence>
<dbReference type="PANTHER" id="PTHR34761">
    <property type="entry name" value="NUCLEOLUS AND NEURAL PROGENITOR PROTEIN"/>
    <property type="match status" value="1"/>
</dbReference>
<dbReference type="OMA" id="QAKLCAY"/>
<feature type="region of interest" description="Disordered" evidence="1">
    <location>
        <begin position="365"/>
        <end position="681"/>
    </location>
</feature>
<dbReference type="GO" id="GO:0005634">
    <property type="term" value="C:nucleus"/>
    <property type="evidence" value="ECO:0007669"/>
    <property type="project" value="TreeGrafter"/>
</dbReference>
<dbReference type="AlphaFoldDB" id="A0A914BA76"/>
<feature type="compositionally biased region" description="Basic residues" evidence="1">
    <location>
        <begin position="485"/>
        <end position="494"/>
    </location>
</feature>
<feature type="compositionally biased region" description="Basic and acidic residues" evidence="1">
    <location>
        <begin position="539"/>
        <end position="552"/>
    </location>
</feature>
<accession>A0A914BA76</accession>
<reference evidence="3" key="1">
    <citation type="submission" date="2022-11" db="UniProtKB">
        <authorList>
            <consortium name="EnsemblMetazoa"/>
        </authorList>
    </citation>
    <scope>IDENTIFICATION</scope>
</reference>
<feature type="domain" description="Nucleolus and neural progenitor protein-like N-terminal" evidence="2">
    <location>
        <begin position="10"/>
        <end position="199"/>
    </location>
</feature>
<feature type="compositionally biased region" description="Basic and acidic residues" evidence="1">
    <location>
        <begin position="392"/>
        <end position="409"/>
    </location>
</feature>
<feature type="compositionally biased region" description="Basic residues" evidence="1">
    <location>
        <begin position="580"/>
        <end position="596"/>
    </location>
</feature>
<feature type="compositionally biased region" description="Basic residues" evidence="1">
    <location>
        <begin position="425"/>
        <end position="436"/>
    </location>
</feature>
<dbReference type="RefSeq" id="XP_038072904.1">
    <property type="nucleotide sequence ID" value="XM_038216976.1"/>
</dbReference>
<protein>
    <recommendedName>
        <fullName evidence="2">Nucleolus and neural progenitor protein-like N-terminal domain-containing protein</fullName>
    </recommendedName>
</protein>
<feature type="compositionally biased region" description="Basic and acidic residues" evidence="1">
    <location>
        <begin position="515"/>
        <end position="525"/>
    </location>
</feature>
<evidence type="ECO:0000256" key="1">
    <source>
        <dbReference type="SAM" id="MobiDB-lite"/>
    </source>
</evidence>
<evidence type="ECO:0000313" key="4">
    <source>
        <dbReference type="Proteomes" id="UP000887568"/>
    </source>
</evidence>
<organism evidence="3 4">
    <name type="scientific">Patiria miniata</name>
    <name type="common">Bat star</name>
    <name type="synonym">Asterina miniata</name>
    <dbReference type="NCBI Taxonomy" id="46514"/>
    <lineage>
        <taxon>Eukaryota</taxon>
        <taxon>Metazoa</taxon>
        <taxon>Echinodermata</taxon>
        <taxon>Eleutherozoa</taxon>
        <taxon>Asterozoa</taxon>
        <taxon>Asteroidea</taxon>
        <taxon>Valvatacea</taxon>
        <taxon>Valvatida</taxon>
        <taxon>Asterinidae</taxon>
        <taxon>Patiria</taxon>
    </lineage>
</organism>
<name>A0A914BA76_PATMI</name>
<dbReference type="PANTHER" id="PTHR34761:SF1">
    <property type="entry name" value="NUCLEOLUS AND NEURAL PROGENITOR PROTEIN"/>
    <property type="match status" value="1"/>
</dbReference>
<feature type="region of interest" description="Disordered" evidence="1">
    <location>
        <begin position="287"/>
        <end position="339"/>
    </location>
</feature>
<feature type="compositionally biased region" description="Basic residues" evidence="1">
    <location>
        <begin position="376"/>
        <end position="391"/>
    </location>
</feature>
<proteinExistence type="predicted"/>
<dbReference type="Pfam" id="PF14780">
    <property type="entry name" value="NEPRO_N"/>
    <property type="match status" value="1"/>
</dbReference>
<dbReference type="GeneID" id="119741233"/>
<dbReference type="Proteomes" id="UP000887568">
    <property type="component" value="Unplaced"/>
</dbReference>